<evidence type="ECO:0000256" key="7">
    <source>
        <dbReference type="ARBA" id="ARBA00022840"/>
    </source>
</evidence>
<dbReference type="CDD" id="cd03257">
    <property type="entry name" value="ABC_NikE_OppD_transporters"/>
    <property type="match status" value="1"/>
</dbReference>
<dbReference type="PANTHER" id="PTHR43297">
    <property type="entry name" value="OLIGOPEPTIDE TRANSPORT ATP-BINDING PROTEIN APPD"/>
    <property type="match status" value="1"/>
</dbReference>
<dbReference type="PROSITE" id="PS50893">
    <property type="entry name" value="ABC_TRANSPORTER_2"/>
    <property type="match status" value="1"/>
</dbReference>
<dbReference type="InterPro" id="IPR003593">
    <property type="entry name" value="AAA+_ATPase"/>
</dbReference>
<feature type="domain" description="ABC transporter" evidence="10">
    <location>
        <begin position="3"/>
        <end position="245"/>
    </location>
</feature>
<dbReference type="AlphaFoldDB" id="A0A5D4RS14"/>
<evidence type="ECO:0000256" key="9">
    <source>
        <dbReference type="ARBA" id="ARBA00023136"/>
    </source>
</evidence>
<name>A0A5D4RS14_9BACI</name>
<evidence type="ECO:0000259" key="10">
    <source>
        <dbReference type="PROSITE" id="PS50893"/>
    </source>
</evidence>
<keyword evidence="7 11" id="KW-0067">ATP-binding</keyword>
<comment type="similarity">
    <text evidence="2">Belongs to the ABC transporter superfamily.</text>
</comment>
<dbReference type="InterPro" id="IPR013563">
    <property type="entry name" value="Oligopep_ABC_C"/>
</dbReference>
<organism evidence="11 12">
    <name type="scientific">Rossellomorea marisflavi</name>
    <dbReference type="NCBI Taxonomy" id="189381"/>
    <lineage>
        <taxon>Bacteria</taxon>
        <taxon>Bacillati</taxon>
        <taxon>Bacillota</taxon>
        <taxon>Bacilli</taxon>
        <taxon>Bacillales</taxon>
        <taxon>Bacillaceae</taxon>
        <taxon>Rossellomorea</taxon>
    </lineage>
</organism>
<dbReference type="RefSeq" id="WP_148985809.1">
    <property type="nucleotide sequence ID" value="NZ_JBNILK010000005.1"/>
</dbReference>
<dbReference type="GO" id="GO:0005524">
    <property type="term" value="F:ATP binding"/>
    <property type="evidence" value="ECO:0007669"/>
    <property type="project" value="UniProtKB-KW"/>
</dbReference>
<evidence type="ECO:0000256" key="4">
    <source>
        <dbReference type="ARBA" id="ARBA00022475"/>
    </source>
</evidence>
<dbReference type="Pfam" id="PF00005">
    <property type="entry name" value="ABC_tran"/>
    <property type="match status" value="1"/>
</dbReference>
<evidence type="ECO:0000313" key="11">
    <source>
        <dbReference type="EMBL" id="TYS52556.1"/>
    </source>
</evidence>
<dbReference type="GO" id="GO:0016887">
    <property type="term" value="F:ATP hydrolysis activity"/>
    <property type="evidence" value="ECO:0007669"/>
    <property type="project" value="InterPro"/>
</dbReference>
<keyword evidence="3" id="KW-0813">Transport</keyword>
<evidence type="ECO:0000256" key="3">
    <source>
        <dbReference type="ARBA" id="ARBA00022448"/>
    </source>
</evidence>
<dbReference type="SMART" id="SM00382">
    <property type="entry name" value="AAA"/>
    <property type="match status" value="1"/>
</dbReference>
<keyword evidence="4" id="KW-1003">Cell membrane</keyword>
<dbReference type="Proteomes" id="UP000322997">
    <property type="component" value="Unassembled WGS sequence"/>
</dbReference>
<accession>A0A5D4RS14</accession>
<comment type="caution">
    <text evidence="11">The sequence shown here is derived from an EMBL/GenBank/DDBJ whole genome shotgun (WGS) entry which is preliminary data.</text>
</comment>
<gene>
    <name evidence="11" type="ORF">FZC83_17160</name>
</gene>
<dbReference type="GO" id="GO:0005886">
    <property type="term" value="C:plasma membrane"/>
    <property type="evidence" value="ECO:0007669"/>
    <property type="project" value="UniProtKB-SubCell"/>
</dbReference>
<comment type="subcellular location">
    <subcellularLocation>
        <location evidence="1">Cell membrane</location>
        <topology evidence="1">Peripheral membrane protein</topology>
    </subcellularLocation>
</comment>
<proteinExistence type="inferred from homology"/>
<evidence type="ECO:0000256" key="8">
    <source>
        <dbReference type="ARBA" id="ARBA00022967"/>
    </source>
</evidence>
<dbReference type="InterPro" id="IPR027417">
    <property type="entry name" value="P-loop_NTPase"/>
</dbReference>
<reference evidence="11 12" key="1">
    <citation type="submission" date="2019-08" db="EMBL/GenBank/DDBJ databases">
        <title>Bacillus genomes from the desert of Cuatro Cienegas, Coahuila.</title>
        <authorList>
            <person name="Olmedo-Alvarez G."/>
        </authorList>
    </citation>
    <scope>NUCLEOTIDE SEQUENCE [LARGE SCALE GENOMIC DNA]</scope>
    <source>
        <strain evidence="11 12">CH108_3D</strain>
    </source>
</reference>
<protein>
    <submittedName>
        <fullName evidence="11">ABC transporter ATP-binding protein</fullName>
    </submittedName>
</protein>
<keyword evidence="6" id="KW-0547">Nucleotide-binding</keyword>
<evidence type="ECO:0000256" key="2">
    <source>
        <dbReference type="ARBA" id="ARBA00005417"/>
    </source>
</evidence>
<dbReference type="PANTHER" id="PTHR43297:SF14">
    <property type="entry name" value="ATPASE AAA-TYPE CORE DOMAIN-CONTAINING PROTEIN"/>
    <property type="match status" value="1"/>
</dbReference>
<sequence>MMLTMERVSITSRGKKIVDDVSLLVKQGEWLALVGESGSGKSLLSQAIGRMLPRGMEVSGRLMLGDCDLGSLSKSEMRSMLGRDIAYISQDYHGSFTPFLTIGAHFKEYGKAHGVSREECKRKTGEALESVGLASGMESRYPSELSGGQMQRIAIALALFLSPCLVIADEITTALDSVTGHRVLQLLASRQKETGCGILFITHDWRTVRRYADRIAVMKEGVIVETGGKHRILDHPRHHYTKRLIESAPVLGLGLRSGVEGEKRYECNLGERDH</sequence>
<keyword evidence="9" id="KW-0472">Membrane</keyword>
<evidence type="ECO:0000313" key="12">
    <source>
        <dbReference type="Proteomes" id="UP000322997"/>
    </source>
</evidence>
<evidence type="ECO:0000256" key="6">
    <source>
        <dbReference type="ARBA" id="ARBA00022741"/>
    </source>
</evidence>
<dbReference type="Pfam" id="PF08352">
    <property type="entry name" value="oligo_HPY"/>
    <property type="match status" value="1"/>
</dbReference>
<dbReference type="EMBL" id="VTEQ01000005">
    <property type="protein sequence ID" value="TYS52556.1"/>
    <property type="molecule type" value="Genomic_DNA"/>
</dbReference>
<dbReference type="InterPro" id="IPR003439">
    <property type="entry name" value="ABC_transporter-like_ATP-bd"/>
</dbReference>
<dbReference type="Gene3D" id="3.40.50.300">
    <property type="entry name" value="P-loop containing nucleotide triphosphate hydrolases"/>
    <property type="match status" value="1"/>
</dbReference>
<dbReference type="GO" id="GO:0015833">
    <property type="term" value="P:peptide transport"/>
    <property type="evidence" value="ECO:0007669"/>
    <property type="project" value="InterPro"/>
</dbReference>
<dbReference type="SUPFAM" id="SSF52540">
    <property type="entry name" value="P-loop containing nucleoside triphosphate hydrolases"/>
    <property type="match status" value="1"/>
</dbReference>
<keyword evidence="5" id="KW-0997">Cell inner membrane</keyword>
<evidence type="ECO:0000256" key="1">
    <source>
        <dbReference type="ARBA" id="ARBA00004202"/>
    </source>
</evidence>
<dbReference type="PROSITE" id="PS00211">
    <property type="entry name" value="ABC_TRANSPORTER_1"/>
    <property type="match status" value="1"/>
</dbReference>
<dbReference type="InterPro" id="IPR017871">
    <property type="entry name" value="ABC_transporter-like_CS"/>
</dbReference>
<keyword evidence="8" id="KW-1278">Translocase</keyword>
<evidence type="ECO:0000256" key="5">
    <source>
        <dbReference type="ARBA" id="ARBA00022519"/>
    </source>
</evidence>
<dbReference type="InterPro" id="IPR050388">
    <property type="entry name" value="ABC_Ni/Peptide_Import"/>
</dbReference>